<accession>A0A149V9Y8</accession>
<protein>
    <submittedName>
        <fullName evidence="4">Uncharacterized protein</fullName>
    </submittedName>
</protein>
<organism evidence="4 5">
    <name type="scientific">Acetobacter malorum</name>
    <dbReference type="NCBI Taxonomy" id="178901"/>
    <lineage>
        <taxon>Bacteria</taxon>
        <taxon>Pseudomonadati</taxon>
        <taxon>Pseudomonadota</taxon>
        <taxon>Alphaproteobacteria</taxon>
        <taxon>Acetobacterales</taxon>
        <taxon>Acetobacteraceae</taxon>
        <taxon>Acetobacter</taxon>
    </lineage>
</organism>
<evidence type="ECO:0000256" key="2">
    <source>
        <dbReference type="ARBA" id="ARBA00023136"/>
    </source>
</evidence>
<sequence>MYKASLAYGYGPIEAHFDANYMGRRYLSYTNDVHVPAYWQNSMGIRAKFGSYSVFKNITADFNIYNVLNTSYISTVGVQGNPLSGDYQSMLIGAPRQFFGTISTNF</sequence>
<evidence type="ECO:0000313" key="5">
    <source>
        <dbReference type="Proteomes" id="UP000075538"/>
    </source>
</evidence>
<dbReference type="Gene3D" id="2.40.170.20">
    <property type="entry name" value="TonB-dependent receptor, beta-barrel domain"/>
    <property type="match status" value="1"/>
</dbReference>
<dbReference type="PATRIC" id="fig|178901.15.peg.2530"/>
<dbReference type="GO" id="GO:0009279">
    <property type="term" value="C:cell outer membrane"/>
    <property type="evidence" value="ECO:0007669"/>
    <property type="project" value="UniProtKB-SubCell"/>
</dbReference>
<keyword evidence="3" id="KW-0998">Cell outer membrane</keyword>
<dbReference type="EMBL" id="LHZZ01000455">
    <property type="protein sequence ID" value="KXV76944.1"/>
    <property type="molecule type" value="Genomic_DNA"/>
</dbReference>
<proteinExistence type="predicted"/>
<dbReference type="InterPro" id="IPR036942">
    <property type="entry name" value="Beta-barrel_TonB_sf"/>
</dbReference>
<comment type="caution">
    <text evidence="4">The sequence shown here is derived from an EMBL/GenBank/DDBJ whole genome shotgun (WGS) entry which is preliminary data.</text>
</comment>
<dbReference type="SUPFAM" id="SSF56935">
    <property type="entry name" value="Porins"/>
    <property type="match status" value="1"/>
</dbReference>
<gene>
    <name evidence="4" type="ORF">AD953_05040</name>
</gene>
<name>A0A149V9Y8_9PROT</name>
<dbReference type="Proteomes" id="UP000075538">
    <property type="component" value="Unassembled WGS sequence"/>
</dbReference>
<evidence type="ECO:0000256" key="3">
    <source>
        <dbReference type="ARBA" id="ARBA00023237"/>
    </source>
</evidence>
<dbReference type="AlphaFoldDB" id="A0A149V9Y8"/>
<comment type="subcellular location">
    <subcellularLocation>
        <location evidence="1">Cell outer membrane</location>
    </subcellularLocation>
</comment>
<reference evidence="4 5" key="1">
    <citation type="submission" date="2015-06" db="EMBL/GenBank/DDBJ databases">
        <title>Improved classification and identification of acetic acid bacteria using matrix-assisted laser desorption/ionization time-of-flight mass spectrometry; Gluconobacter nephelii and Gluconobacter uchimurae are later heterotypic synonyms of Gluconobacter japonicus and Gluconobacter oxydans, respectively.</title>
        <authorList>
            <person name="Li L."/>
            <person name="Cleenwerck I."/>
            <person name="De Vuyst L."/>
            <person name="Vandamme P."/>
        </authorList>
    </citation>
    <scope>NUCLEOTIDE SEQUENCE [LARGE SCALE GENOMIC DNA]</scope>
    <source>
        <strain evidence="4 5">LMG 1604</strain>
    </source>
</reference>
<keyword evidence="2" id="KW-0472">Membrane</keyword>
<evidence type="ECO:0000256" key="1">
    <source>
        <dbReference type="ARBA" id="ARBA00004442"/>
    </source>
</evidence>
<evidence type="ECO:0000313" key="4">
    <source>
        <dbReference type="EMBL" id="KXV76944.1"/>
    </source>
</evidence>